<reference evidence="2 3" key="1">
    <citation type="submission" date="2023-08" db="EMBL/GenBank/DDBJ databases">
        <authorList>
            <person name="Joshi A."/>
            <person name="Thite S."/>
        </authorList>
    </citation>
    <scope>NUCLEOTIDE SEQUENCE [LARGE SCALE GENOMIC DNA]</scope>
    <source>
        <strain evidence="2 3">AC40</strain>
    </source>
</reference>
<dbReference type="Pfam" id="PF20598">
    <property type="entry name" value="DUF6795"/>
    <property type="match status" value="1"/>
</dbReference>
<dbReference type="Proteomes" id="UP001231616">
    <property type="component" value="Unassembled WGS sequence"/>
</dbReference>
<keyword evidence="3" id="KW-1185">Reference proteome</keyword>
<protein>
    <recommendedName>
        <fullName evidence="1">DUF6795 domain-containing protein</fullName>
    </recommendedName>
</protein>
<accession>A0ABT9GVJ6</accession>
<dbReference type="EMBL" id="JAUZVZ010000003">
    <property type="protein sequence ID" value="MDP4535069.1"/>
    <property type="molecule type" value="Genomic_DNA"/>
</dbReference>
<dbReference type="InterPro" id="IPR046474">
    <property type="entry name" value="DUF6795"/>
</dbReference>
<dbReference type="RefSeq" id="WP_305892341.1">
    <property type="nucleotide sequence ID" value="NZ_JAUZVZ010000003.1"/>
</dbReference>
<feature type="domain" description="DUF6795" evidence="1">
    <location>
        <begin position="46"/>
        <end position="149"/>
    </location>
</feature>
<proteinExistence type="predicted"/>
<name>A0ABT9GVJ6_9GAMM</name>
<sequence>MLGWQSLNHKAIVVGLGLMLLMVATNVEAGVFGWLKGTEMQWSPEVKGVITSEGEPVAGLEVKRYLYRGDKKHQDIVKTAADGSFYFPRKILRVRSHILYEIPIGIQVFVLNYPVAGEDDQIFRVYGLNDLNYKSIDLVLSGMHCELSASHQSFELKNLEIPGNSTPSMGSKCTFTHADKALYSEAEVQEMLAELESQIEEIDIK</sequence>
<organism evidence="2 3">
    <name type="scientific">Alkalimonas collagenimarina</name>
    <dbReference type="NCBI Taxonomy" id="400390"/>
    <lineage>
        <taxon>Bacteria</taxon>
        <taxon>Pseudomonadati</taxon>
        <taxon>Pseudomonadota</taxon>
        <taxon>Gammaproteobacteria</taxon>
        <taxon>Alkalimonas</taxon>
    </lineage>
</organism>
<evidence type="ECO:0000313" key="3">
    <source>
        <dbReference type="Proteomes" id="UP001231616"/>
    </source>
</evidence>
<evidence type="ECO:0000313" key="2">
    <source>
        <dbReference type="EMBL" id="MDP4535069.1"/>
    </source>
</evidence>
<evidence type="ECO:0000259" key="1">
    <source>
        <dbReference type="Pfam" id="PF20598"/>
    </source>
</evidence>
<gene>
    <name evidence="2" type="ORF">Q3O60_02570</name>
</gene>
<comment type="caution">
    <text evidence="2">The sequence shown here is derived from an EMBL/GenBank/DDBJ whole genome shotgun (WGS) entry which is preliminary data.</text>
</comment>